<organism evidence="1 2">
    <name type="scientific">Pedobacter chitinilyticus</name>
    <dbReference type="NCBI Taxonomy" id="2233776"/>
    <lineage>
        <taxon>Bacteria</taxon>
        <taxon>Pseudomonadati</taxon>
        <taxon>Bacteroidota</taxon>
        <taxon>Sphingobacteriia</taxon>
        <taxon>Sphingobacteriales</taxon>
        <taxon>Sphingobacteriaceae</taxon>
        <taxon>Pedobacter</taxon>
    </lineage>
</organism>
<gene>
    <name evidence="1" type="ORF">DPV69_18485</name>
</gene>
<reference evidence="1 2" key="1">
    <citation type="submission" date="2018-06" db="EMBL/GenBank/DDBJ databases">
        <title>Pedobacter endophyticus sp. nov., an endophytic bacterium isolated from a leaf of Triticum aestivum.</title>
        <authorList>
            <person name="Zhang L."/>
        </authorList>
    </citation>
    <scope>NUCLEOTIDE SEQUENCE [LARGE SCALE GENOMIC DNA]</scope>
    <source>
        <strain evidence="1 2">CM134L-2</strain>
    </source>
</reference>
<dbReference type="EMBL" id="SAYW01000007">
    <property type="protein sequence ID" value="RWU04483.1"/>
    <property type="molecule type" value="Genomic_DNA"/>
</dbReference>
<name>A0A3S3PAA5_9SPHI</name>
<dbReference type="AlphaFoldDB" id="A0A3S3PAA5"/>
<sequence length="67" mass="7881">MAGGWYGDNTNHKLKPQVKAVFIPQVSYWKRQVFPKKPQVFLEKRQVFPKKPQVSSLKHQVFTTKKP</sequence>
<proteinExistence type="predicted"/>
<protein>
    <submittedName>
        <fullName evidence="1">Uncharacterized protein</fullName>
    </submittedName>
</protein>
<evidence type="ECO:0000313" key="1">
    <source>
        <dbReference type="EMBL" id="RWU04483.1"/>
    </source>
</evidence>
<accession>A0A3S3PAA5</accession>
<evidence type="ECO:0000313" key="2">
    <source>
        <dbReference type="Proteomes" id="UP000284120"/>
    </source>
</evidence>
<comment type="caution">
    <text evidence="1">The sequence shown here is derived from an EMBL/GenBank/DDBJ whole genome shotgun (WGS) entry which is preliminary data.</text>
</comment>
<keyword evidence="2" id="KW-1185">Reference proteome</keyword>
<dbReference type="Proteomes" id="UP000284120">
    <property type="component" value="Unassembled WGS sequence"/>
</dbReference>